<keyword evidence="5" id="KW-1185">Reference proteome</keyword>
<keyword evidence="2" id="KW-0472">Membrane</keyword>
<feature type="transmembrane region" description="Helical" evidence="2">
    <location>
        <begin position="12"/>
        <end position="34"/>
    </location>
</feature>
<keyword evidence="2" id="KW-0812">Transmembrane</keyword>
<comment type="caution">
    <text evidence="4">The sequence shown here is derived from an EMBL/GenBank/DDBJ whole genome shotgun (WGS) entry which is preliminary data.</text>
</comment>
<accession>A0ABS1MHN8</accession>
<dbReference type="Pfam" id="PF26526">
    <property type="entry name" value="DUF8175"/>
    <property type="match status" value="1"/>
</dbReference>
<dbReference type="EMBL" id="JAERRJ010000024">
    <property type="protein sequence ID" value="MBL1080077.1"/>
    <property type="molecule type" value="Genomic_DNA"/>
</dbReference>
<reference evidence="4 5" key="1">
    <citation type="submission" date="2021-01" db="EMBL/GenBank/DDBJ databases">
        <title>WGS of actinomycetes isolated from Thailand.</title>
        <authorList>
            <person name="Thawai C."/>
        </authorList>
    </citation>
    <scope>NUCLEOTIDE SEQUENCE [LARGE SCALE GENOMIC DNA]</scope>
    <source>
        <strain evidence="4 5">LPG 2</strain>
    </source>
</reference>
<evidence type="ECO:0000313" key="5">
    <source>
        <dbReference type="Proteomes" id="UP000602198"/>
    </source>
</evidence>
<feature type="domain" description="DUF8175" evidence="3">
    <location>
        <begin position="76"/>
        <end position="272"/>
    </location>
</feature>
<gene>
    <name evidence="4" type="ORF">JK358_37340</name>
</gene>
<feature type="region of interest" description="Disordered" evidence="1">
    <location>
        <begin position="40"/>
        <end position="61"/>
    </location>
</feature>
<evidence type="ECO:0000256" key="1">
    <source>
        <dbReference type="SAM" id="MobiDB-lite"/>
    </source>
</evidence>
<feature type="compositionally biased region" description="Low complexity" evidence="1">
    <location>
        <begin position="42"/>
        <end position="59"/>
    </location>
</feature>
<evidence type="ECO:0000313" key="4">
    <source>
        <dbReference type="EMBL" id="MBL1080077.1"/>
    </source>
</evidence>
<proteinExistence type="predicted"/>
<name>A0ABS1MHN8_9NOCA</name>
<dbReference type="RefSeq" id="WP_201958227.1">
    <property type="nucleotide sequence ID" value="NZ_JAERRJ010000024.1"/>
</dbReference>
<dbReference type="Proteomes" id="UP000602198">
    <property type="component" value="Unassembled WGS sequence"/>
</dbReference>
<sequence>MTTPEPDNGRGSVSLIAAIALLVLILIGSLVAWLTTRDSGENTATAPSTSVTAPNTATPQGFAAPDVDAFGRRVDIPNNPAGQPLAQTRAPLTATDPGWLTAAPVLPETGGWQRVYGASVPFSTSDGPTAIVDGIPTGYSHTPQGAALAAVYVTWQSYARPGDWPLRERMQVMTEQDRDTFFRLDAAGKIPDFAAESATKWLVAPDAFRIDSWSATGDLCVLRLATKASAVNGAPRWLASQVVMVWDGQWRLQLAADQELPKSEIDSLSGWSTW</sequence>
<protein>
    <recommendedName>
        <fullName evidence="3">DUF8175 domain-containing protein</fullName>
    </recommendedName>
</protein>
<keyword evidence="2" id="KW-1133">Transmembrane helix</keyword>
<dbReference type="InterPro" id="IPR058488">
    <property type="entry name" value="DUF8175"/>
</dbReference>
<organism evidence="4 5">
    <name type="scientific">Nocardia acididurans</name>
    <dbReference type="NCBI Taxonomy" id="2802282"/>
    <lineage>
        <taxon>Bacteria</taxon>
        <taxon>Bacillati</taxon>
        <taxon>Actinomycetota</taxon>
        <taxon>Actinomycetes</taxon>
        <taxon>Mycobacteriales</taxon>
        <taxon>Nocardiaceae</taxon>
        <taxon>Nocardia</taxon>
    </lineage>
</organism>
<evidence type="ECO:0000259" key="3">
    <source>
        <dbReference type="Pfam" id="PF26526"/>
    </source>
</evidence>
<evidence type="ECO:0000256" key="2">
    <source>
        <dbReference type="SAM" id="Phobius"/>
    </source>
</evidence>